<reference evidence="2" key="1">
    <citation type="submission" date="2022-11" db="UniProtKB">
        <authorList>
            <consortium name="WormBaseParasite"/>
        </authorList>
    </citation>
    <scope>IDENTIFICATION</scope>
</reference>
<keyword evidence="1" id="KW-1185">Reference proteome</keyword>
<name>A0A914DBT3_9BILA</name>
<organism evidence="1 2">
    <name type="scientific">Acrobeloides nanus</name>
    <dbReference type="NCBI Taxonomy" id="290746"/>
    <lineage>
        <taxon>Eukaryota</taxon>
        <taxon>Metazoa</taxon>
        <taxon>Ecdysozoa</taxon>
        <taxon>Nematoda</taxon>
        <taxon>Chromadorea</taxon>
        <taxon>Rhabditida</taxon>
        <taxon>Tylenchina</taxon>
        <taxon>Cephalobomorpha</taxon>
        <taxon>Cephaloboidea</taxon>
        <taxon>Cephalobidae</taxon>
        <taxon>Acrobeloides</taxon>
    </lineage>
</organism>
<protein>
    <submittedName>
        <fullName evidence="2">Uncharacterized protein</fullName>
    </submittedName>
</protein>
<dbReference type="Proteomes" id="UP000887540">
    <property type="component" value="Unplaced"/>
</dbReference>
<evidence type="ECO:0000313" key="2">
    <source>
        <dbReference type="WBParaSite" id="ACRNAN_scaffold23128.g30174.t1"/>
    </source>
</evidence>
<dbReference type="AlphaFoldDB" id="A0A914DBT3"/>
<sequence length="176" mass="20954">MSHDINIETIEQFLTWREVKTILLSDILRVKTDKEYNVTTPELPYGFYNLDDINQYQFVKSQIKNIAVNSKIRLEEARDSNQGYLFKQINQDWHQRKDGWLLLLQEHTNNNIQHLFNVRVPIDPYHTLPNRMIDPPDLLSYHEQEKMDYIEIEDPKPNLRKRSCSSSCGWSTDSND</sequence>
<accession>A0A914DBT3</accession>
<proteinExistence type="predicted"/>
<evidence type="ECO:0000313" key="1">
    <source>
        <dbReference type="Proteomes" id="UP000887540"/>
    </source>
</evidence>
<dbReference type="WBParaSite" id="ACRNAN_scaffold23128.g30174.t1">
    <property type="protein sequence ID" value="ACRNAN_scaffold23128.g30174.t1"/>
    <property type="gene ID" value="ACRNAN_scaffold23128.g30174"/>
</dbReference>